<dbReference type="InterPro" id="IPR004616">
    <property type="entry name" value="Leu/Phe-tRNA_Trfase"/>
</dbReference>
<evidence type="ECO:0000256" key="2">
    <source>
        <dbReference type="ARBA" id="ARBA00022679"/>
    </source>
</evidence>
<dbReference type="EMBL" id="CP049811">
    <property type="protein sequence ID" value="QIK42120.1"/>
    <property type="molecule type" value="Genomic_DNA"/>
</dbReference>
<comment type="catalytic activity">
    <reaction evidence="4">
        <text>N-terminal L-lysyl-[protein] + L-leucyl-tRNA(Leu) = N-terminal L-leucyl-L-lysyl-[protein] + tRNA(Leu) + H(+)</text>
        <dbReference type="Rhea" id="RHEA:12340"/>
        <dbReference type="Rhea" id="RHEA-COMP:9613"/>
        <dbReference type="Rhea" id="RHEA-COMP:9622"/>
        <dbReference type="Rhea" id="RHEA-COMP:12670"/>
        <dbReference type="Rhea" id="RHEA-COMP:12671"/>
        <dbReference type="ChEBI" id="CHEBI:15378"/>
        <dbReference type="ChEBI" id="CHEBI:65249"/>
        <dbReference type="ChEBI" id="CHEBI:78442"/>
        <dbReference type="ChEBI" id="CHEBI:78494"/>
        <dbReference type="ChEBI" id="CHEBI:133043"/>
        <dbReference type="EC" id="2.3.2.6"/>
    </reaction>
</comment>
<dbReference type="GO" id="GO:0030163">
    <property type="term" value="P:protein catabolic process"/>
    <property type="evidence" value="ECO:0007669"/>
    <property type="project" value="UniProtKB-UniRule"/>
</dbReference>
<dbReference type="GO" id="GO:0005737">
    <property type="term" value="C:cytoplasm"/>
    <property type="evidence" value="ECO:0007669"/>
    <property type="project" value="UniProtKB-SubCell"/>
</dbReference>
<accession>A0A6G7VQC3</accession>
<dbReference type="AlphaFoldDB" id="A0A6G7VQC3"/>
<keyword evidence="3 4" id="KW-0012">Acyltransferase</keyword>
<sequence length="213" mass="23968">MEITPALLLNAYAAGVFPMAEHRDGQTRWVDPHRRGIIPLDGLHVSRSLRKRIRQGGFEVRVDTAFDTVVDACASRSETWINDEIRGLYTELHDMRQAHSIEFWHEGRLTGGLYGVRLGAAFFGESMFSTQTDASKIALVWLVARLRAGEFHLLDTQFVTDHLLSMGGVEIGRSAYRRRLAYATHRIADWNALPEDLSPQHVLDIATGSTVVR</sequence>
<proteinExistence type="inferred from homology"/>
<keyword evidence="1 4" id="KW-0963">Cytoplasm</keyword>
<comment type="similarity">
    <text evidence="4">Belongs to the L/F-transferase family.</text>
</comment>
<dbReference type="PANTHER" id="PTHR30098:SF2">
    <property type="entry name" value="LEUCYL_PHENYLALANYL-TRNA--PROTEIN TRANSFERASE"/>
    <property type="match status" value="1"/>
</dbReference>
<comment type="subcellular location">
    <subcellularLocation>
        <location evidence="4">Cytoplasm</location>
    </subcellularLocation>
</comment>
<comment type="function">
    <text evidence="4">Functions in the N-end rule pathway of protein degradation where it conjugates Leu, Phe and, less efficiently, Met from aminoacyl-tRNAs to the N-termini of proteins containing an N-terminal arginine or lysine.</text>
</comment>
<dbReference type="InterPro" id="IPR016181">
    <property type="entry name" value="Acyl_CoA_acyltransferase"/>
</dbReference>
<dbReference type="NCBIfam" id="TIGR00667">
    <property type="entry name" value="aat"/>
    <property type="match status" value="1"/>
</dbReference>
<protein>
    <recommendedName>
        <fullName evidence="4">Leucyl/phenylalanyl-tRNA--protein transferase</fullName>
        <ecNumber evidence="4">2.3.2.6</ecNumber>
    </recommendedName>
    <alternativeName>
        <fullName evidence="4">L/F-transferase</fullName>
    </alternativeName>
    <alternativeName>
        <fullName evidence="4">Leucyltransferase</fullName>
    </alternativeName>
    <alternativeName>
        <fullName evidence="4">Phenyalanyltransferase</fullName>
    </alternativeName>
</protein>
<dbReference type="PANTHER" id="PTHR30098">
    <property type="entry name" value="LEUCYL/PHENYLALANYL-TRNA--PROTEIN TRANSFERASE"/>
    <property type="match status" value="1"/>
</dbReference>
<dbReference type="InterPro" id="IPR042203">
    <property type="entry name" value="Leu/Phe-tRNA_Trfase_C"/>
</dbReference>
<dbReference type="Pfam" id="PF03588">
    <property type="entry name" value="Leu_Phe_trans"/>
    <property type="match status" value="1"/>
</dbReference>
<dbReference type="KEGG" id="mon:G8E03_11955"/>
<dbReference type="Proteomes" id="UP000500791">
    <property type="component" value="Chromosome"/>
</dbReference>
<gene>
    <name evidence="4" type="primary">aat</name>
    <name evidence="5" type="ORF">G8E03_11955</name>
</gene>
<dbReference type="SUPFAM" id="SSF55729">
    <property type="entry name" value="Acyl-CoA N-acyltransferases (Nat)"/>
    <property type="match status" value="1"/>
</dbReference>
<organism evidence="5 6">
    <name type="scientific">Pontivivens nitratireducens</name>
    <dbReference type="NCBI Taxonomy" id="2758038"/>
    <lineage>
        <taxon>Bacteria</taxon>
        <taxon>Pseudomonadati</taxon>
        <taxon>Pseudomonadota</taxon>
        <taxon>Alphaproteobacteria</taxon>
        <taxon>Rhodobacterales</taxon>
        <taxon>Paracoccaceae</taxon>
        <taxon>Pontivivens</taxon>
    </lineage>
</organism>
<evidence type="ECO:0000256" key="4">
    <source>
        <dbReference type="HAMAP-Rule" id="MF_00688"/>
    </source>
</evidence>
<comment type="catalytic activity">
    <reaction evidence="4">
        <text>N-terminal L-arginyl-[protein] + L-leucyl-tRNA(Leu) = N-terminal L-leucyl-L-arginyl-[protein] + tRNA(Leu) + H(+)</text>
        <dbReference type="Rhea" id="RHEA:50416"/>
        <dbReference type="Rhea" id="RHEA-COMP:9613"/>
        <dbReference type="Rhea" id="RHEA-COMP:9622"/>
        <dbReference type="Rhea" id="RHEA-COMP:12672"/>
        <dbReference type="Rhea" id="RHEA-COMP:12673"/>
        <dbReference type="ChEBI" id="CHEBI:15378"/>
        <dbReference type="ChEBI" id="CHEBI:64719"/>
        <dbReference type="ChEBI" id="CHEBI:78442"/>
        <dbReference type="ChEBI" id="CHEBI:78494"/>
        <dbReference type="ChEBI" id="CHEBI:133044"/>
        <dbReference type="EC" id="2.3.2.6"/>
    </reaction>
</comment>
<dbReference type="EC" id="2.3.2.6" evidence="4"/>
<evidence type="ECO:0000256" key="1">
    <source>
        <dbReference type="ARBA" id="ARBA00022490"/>
    </source>
</evidence>
<dbReference type="Gene3D" id="3.40.630.70">
    <property type="entry name" value="Leucyl/phenylalanyl-tRNA-protein transferase, C-terminal domain"/>
    <property type="match status" value="1"/>
</dbReference>
<evidence type="ECO:0000313" key="5">
    <source>
        <dbReference type="EMBL" id="QIK42120.1"/>
    </source>
</evidence>
<comment type="catalytic activity">
    <reaction evidence="4">
        <text>L-phenylalanyl-tRNA(Phe) + an N-terminal L-alpha-aminoacyl-[protein] = an N-terminal L-phenylalanyl-L-alpha-aminoacyl-[protein] + tRNA(Phe)</text>
        <dbReference type="Rhea" id="RHEA:43632"/>
        <dbReference type="Rhea" id="RHEA-COMP:9668"/>
        <dbReference type="Rhea" id="RHEA-COMP:9699"/>
        <dbReference type="Rhea" id="RHEA-COMP:10636"/>
        <dbReference type="Rhea" id="RHEA-COMP:10637"/>
        <dbReference type="ChEBI" id="CHEBI:78442"/>
        <dbReference type="ChEBI" id="CHEBI:78531"/>
        <dbReference type="ChEBI" id="CHEBI:78597"/>
        <dbReference type="ChEBI" id="CHEBI:83561"/>
        <dbReference type="EC" id="2.3.2.6"/>
    </reaction>
</comment>
<evidence type="ECO:0000313" key="6">
    <source>
        <dbReference type="Proteomes" id="UP000500791"/>
    </source>
</evidence>
<dbReference type="HAMAP" id="MF_00688">
    <property type="entry name" value="Leu_Phe_trans"/>
    <property type="match status" value="1"/>
</dbReference>
<evidence type="ECO:0000256" key="3">
    <source>
        <dbReference type="ARBA" id="ARBA00023315"/>
    </source>
</evidence>
<dbReference type="GO" id="GO:0008914">
    <property type="term" value="F:leucyl-tRNA--protein transferase activity"/>
    <property type="evidence" value="ECO:0007669"/>
    <property type="project" value="UniProtKB-UniRule"/>
</dbReference>
<reference evidence="5 6" key="1">
    <citation type="submission" date="2020-03" db="EMBL/GenBank/DDBJ databases">
        <title>Complete genome sequence of Monaibacterium sp. ALG8 with diverse plasmids.</title>
        <authorList>
            <person name="Sun C."/>
        </authorList>
    </citation>
    <scope>NUCLEOTIDE SEQUENCE [LARGE SCALE GENOMIC DNA]</scope>
    <source>
        <strain evidence="5 6">ALG8</strain>
    </source>
</reference>
<keyword evidence="2 4" id="KW-0808">Transferase</keyword>
<name>A0A6G7VQC3_9RHOB</name>
<keyword evidence="6" id="KW-1185">Reference proteome</keyword>